<organism evidence="7 8">
    <name type="scientific">Helianthus annuus</name>
    <name type="common">Common sunflower</name>
    <dbReference type="NCBI Taxonomy" id="4232"/>
    <lineage>
        <taxon>Eukaryota</taxon>
        <taxon>Viridiplantae</taxon>
        <taxon>Streptophyta</taxon>
        <taxon>Embryophyta</taxon>
        <taxon>Tracheophyta</taxon>
        <taxon>Spermatophyta</taxon>
        <taxon>Magnoliopsida</taxon>
        <taxon>eudicotyledons</taxon>
        <taxon>Gunneridae</taxon>
        <taxon>Pentapetalae</taxon>
        <taxon>asterids</taxon>
        <taxon>campanulids</taxon>
        <taxon>Asterales</taxon>
        <taxon>Asteraceae</taxon>
        <taxon>Asteroideae</taxon>
        <taxon>Heliantheae alliance</taxon>
        <taxon>Heliantheae</taxon>
        <taxon>Helianthus</taxon>
    </lineage>
</organism>
<evidence type="ECO:0000256" key="1">
    <source>
        <dbReference type="ARBA" id="ARBA00023054"/>
    </source>
</evidence>
<dbReference type="InterPro" id="IPR051861">
    <property type="entry name" value="NET_actin-binding_domain"/>
</dbReference>
<name>A0A251SNC8_HELAN</name>
<dbReference type="AlphaFoldDB" id="A0A251SNC8"/>
<keyword evidence="5" id="KW-0732">Signal</keyword>
<feature type="compositionally biased region" description="Basic residues" evidence="4">
    <location>
        <begin position="371"/>
        <end position="382"/>
    </location>
</feature>
<dbReference type="OMA" id="RVKKFDM"/>
<evidence type="ECO:0000256" key="3">
    <source>
        <dbReference type="SAM" id="Coils"/>
    </source>
</evidence>
<evidence type="ECO:0000256" key="5">
    <source>
        <dbReference type="SAM" id="SignalP"/>
    </source>
</evidence>
<dbReference type="Pfam" id="PF07765">
    <property type="entry name" value="KIP1"/>
    <property type="match status" value="1"/>
</dbReference>
<evidence type="ECO:0000259" key="6">
    <source>
        <dbReference type="PROSITE" id="PS51774"/>
    </source>
</evidence>
<feature type="region of interest" description="Disordered" evidence="4">
    <location>
        <begin position="330"/>
        <end position="392"/>
    </location>
</feature>
<feature type="chain" id="PRO_5012919591" description="NAB domain-containing protein" evidence="5">
    <location>
        <begin position="29"/>
        <end position="417"/>
    </location>
</feature>
<dbReference type="PANTHER" id="PTHR32258">
    <property type="entry name" value="PROTEIN NETWORKED 4A"/>
    <property type="match status" value="1"/>
</dbReference>
<keyword evidence="1 3" id="KW-0175">Coiled coil</keyword>
<feature type="coiled-coil region" evidence="3">
    <location>
        <begin position="212"/>
        <end position="246"/>
    </location>
</feature>
<feature type="domain" description="NAB" evidence="6">
    <location>
        <begin position="79"/>
        <end position="160"/>
    </location>
</feature>
<dbReference type="PROSITE" id="PS51774">
    <property type="entry name" value="NAB"/>
    <property type="match status" value="1"/>
</dbReference>
<dbReference type="EMBL" id="CM007902">
    <property type="protein sequence ID" value="OTG00109.1"/>
    <property type="molecule type" value="Genomic_DNA"/>
</dbReference>
<dbReference type="GO" id="GO:0003779">
    <property type="term" value="F:actin binding"/>
    <property type="evidence" value="ECO:0007669"/>
    <property type="project" value="InterPro"/>
</dbReference>
<dbReference type="InParanoid" id="A0A251SNC8"/>
<dbReference type="STRING" id="4232.A0A251SNC8"/>
<keyword evidence="8" id="KW-1185">Reference proteome</keyword>
<proteinExistence type="inferred from homology"/>
<evidence type="ECO:0000313" key="7">
    <source>
        <dbReference type="EMBL" id="OTG00109.1"/>
    </source>
</evidence>
<dbReference type="FunCoup" id="A0A251SNC8">
    <property type="interactions" value="269"/>
</dbReference>
<gene>
    <name evidence="7" type="ORF">HannXRQ_Chr13g0387291</name>
</gene>
<sequence length="417" mass="47621">MRCLRDFVITCTQTLSFFLISLPTTSLQQCFYTTDEPPHNLHHSVNSHKVIMLSVISSDGNGDGKGNSSGVVDGVLSTSSAESSRRSKSRFISKPSWLLLSISDMEDKIQAINGDNKPDTFGERADFYYRKRPELLALVQDLYNRYLYLADRYTRTLSKQQQPQEQQHAHVQQQTCDHYNADTFELVISELVMRFVEYEIVVDELQTMDMVQEESNKKMELQKSLLEVLESERVVLTNENSRLASESLFMKRKAGELARCVLLERSEDQRVFVLSRKIDDLQGQIYELEKRNKEYYERLMKQQVEVSENEGKKSNNISINIKRLLVKNNRGGGGSSESVSWSGGEDETGWSMSSTSNSSTCTSLAQVMKEKNKKKEKKKLHMPRGSEGGKKGGYGGWWDRVKKFDMFMCGPHVDATC</sequence>
<accession>A0A251SNC8</accession>
<feature type="signal peptide" evidence="5">
    <location>
        <begin position="1"/>
        <end position="28"/>
    </location>
</feature>
<evidence type="ECO:0000256" key="4">
    <source>
        <dbReference type="SAM" id="MobiDB-lite"/>
    </source>
</evidence>
<feature type="coiled-coil region" evidence="3">
    <location>
        <begin position="278"/>
        <end position="305"/>
    </location>
</feature>
<dbReference type="PANTHER" id="PTHR32258:SF26">
    <property type="entry name" value="KINASE INTERACTING (KIP1-LIKE) FAMILY PROTEIN"/>
    <property type="match status" value="1"/>
</dbReference>
<feature type="compositionally biased region" description="Low complexity" evidence="4">
    <location>
        <begin position="351"/>
        <end position="363"/>
    </location>
</feature>
<dbReference type="Proteomes" id="UP000215914">
    <property type="component" value="Chromosome 13"/>
</dbReference>
<evidence type="ECO:0000256" key="2">
    <source>
        <dbReference type="ARBA" id="ARBA00038006"/>
    </source>
</evidence>
<protein>
    <recommendedName>
        <fullName evidence="6">NAB domain-containing protein</fullName>
    </recommendedName>
</protein>
<evidence type="ECO:0000313" key="8">
    <source>
        <dbReference type="Proteomes" id="UP000215914"/>
    </source>
</evidence>
<reference evidence="8" key="1">
    <citation type="journal article" date="2017" name="Nature">
        <title>The sunflower genome provides insights into oil metabolism, flowering and Asterid evolution.</title>
        <authorList>
            <person name="Badouin H."/>
            <person name="Gouzy J."/>
            <person name="Grassa C.J."/>
            <person name="Murat F."/>
            <person name="Staton S.E."/>
            <person name="Cottret L."/>
            <person name="Lelandais-Briere C."/>
            <person name="Owens G.L."/>
            <person name="Carrere S."/>
            <person name="Mayjonade B."/>
            <person name="Legrand L."/>
            <person name="Gill N."/>
            <person name="Kane N.C."/>
            <person name="Bowers J.E."/>
            <person name="Hubner S."/>
            <person name="Bellec A."/>
            <person name="Berard A."/>
            <person name="Berges H."/>
            <person name="Blanchet N."/>
            <person name="Boniface M.C."/>
            <person name="Brunel D."/>
            <person name="Catrice O."/>
            <person name="Chaidir N."/>
            <person name="Claudel C."/>
            <person name="Donnadieu C."/>
            <person name="Faraut T."/>
            <person name="Fievet G."/>
            <person name="Helmstetter N."/>
            <person name="King M."/>
            <person name="Knapp S.J."/>
            <person name="Lai Z."/>
            <person name="Le Paslier M.C."/>
            <person name="Lippi Y."/>
            <person name="Lorenzon L."/>
            <person name="Mandel J.R."/>
            <person name="Marage G."/>
            <person name="Marchand G."/>
            <person name="Marquand E."/>
            <person name="Bret-Mestries E."/>
            <person name="Morien E."/>
            <person name="Nambeesan S."/>
            <person name="Nguyen T."/>
            <person name="Pegot-Espagnet P."/>
            <person name="Pouilly N."/>
            <person name="Raftis F."/>
            <person name="Sallet E."/>
            <person name="Schiex T."/>
            <person name="Thomas J."/>
            <person name="Vandecasteele C."/>
            <person name="Vares D."/>
            <person name="Vear F."/>
            <person name="Vautrin S."/>
            <person name="Crespi M."/>
            <person name="Mangin B."/>
            <person name="Burke J.M."/>
            <person name="Salse J."/>
            <person name="Munos S."/>
            <person name="Vincourt P."/>
            <person name="Rieseberg L.H."/>
            <person name="Langlade N.B."/>
        </authorList>
    </citation>
    <scope>NUCLEOTIDE SEQUENCE [LARGE SCALE GENOMIC DNA]</scope>
    <source>
        <strain evidence="8">cv. SF193</strain>
    </source>
</reference>
<dbReference type="InterPro" id="IPR011684">
    <property type="entry name" value="NAB"/>
</dbReference>
<comment type="similarity">
    <text evidence="2">Belongs to the NET family.</text>
</comment>